<proteinExistence type="predicted"/>
<dbReference type="Proteomes" id="UP000006860">
    <property type="component" value="Chromosome"/>
</dbReference>
<dbReference type="RefSeq" id="WP_013630363.1">
    <property type="nucleotide sequence ID" value="NC_015174.1"/>
</dbReference>
<evidence type="ECO:0000313" key="2">
    <source>
        <dbReference type="Proteomes" id="UP000006860"/>
    </source>
</evidence>
<keyword evidence="2" id="KW-1185">Reference proteome</keyword>
<dbReference type="HOGENOM" id="CLU_2371040_0_0_0"/>
<accession>F0SGP1</accession>
<dbReference type="STRING" id="756272.Plabr_4069"/>
<dbReference type="EMBL" id="CP002546">
    <property type="protein sequence ID" value="ADY61646.1"/>
    <property type="molecule type" value="Genomic_DNA"/>
</dbReference>
<dbReference type="AlphaFoldDB" id="F0SGP1"/>
<organism evidence="1 2">
    <name type="scientific">Rubinisphaera brasiliensis (strain ATCC 49424 / DSM 5305 / JCM 21570 / IAM 15109 / NBRC 103401 / IFAM 1448)</name>
    <name type="common">Planctomyces brasiliensis</name>
    <dbReference type="NCBI Taxonomy" id="756272"/>
    <lineage>
        <taxon>Bacteria</taxon>
        <taxon>Pseudomonadati</taxon>
        <taxon>Planctomycetota</taxon>
        <taxon>Planctomycetia</taxon>
        <taxon>Planctomycetales</taxon>
        <taxon>Planctomycetaceae</taxon>
        <taxon>Rubinisphaera</taxon>
    </lineage>
</organism>
<reference evidence="2" key="1">
    <citation type="submission" date="2011-02" db="EMBL/GenBank/DDBJ databases">
        <title>The complete genome of Planctomyces brasiliensis DSM 5305.</title>
        <authorList>
            <person name="Lucas S."/>
            <person name="Copeland A."/>
            <person name="Lapidus A."/>
            <person name="Bruce D."/>
            <person name="Goodwin L."/>
            <person name="Pitluck S."/>
            <person name="Kyrpides N."/>
            <person name="Mavromatis K."/>
            <person name="Pagani I."/>
            <person name="Ivanova N."/>
            <person name="Ovchinnikova G."/>
            <person name="Lu M."/>
            <person name="Detter J.C."/>
            <person name="Han C."/>
            <person name="Land M."/>
            <person name="Hauser L."/>
            <person name="Markowitz V."/>
            <person name="Cheng J.-F."/>
            <person name="Hugenholtz P."/>
            <person name="Woyke T."/>
            <person name="Wu D."/>
            <person name="Tindall B."/>
            <person name="Pomrenke H.G."/>
            <person name="Brambilla E."/>
            <person name="Klenk H.-P."/>
            <person name="Eisen J.A."/>
        </authorList>
    </citation>
    <scope>NUCLEOTIDE SEQUENCE [LARGE SCALE GENOMIC DNA]</scope>
    <source>
        <strain evidence="2">ATCC 49424 / DSM 5305 / JCM 21570 / NBRC 103401 / IFAM 1448</strain>
    </source>
</reference>
<evidence type="ECO:0000313" key="1">
    <source>
        <dbReference type="EMBL" id="ADY61646.1"/>
    </source>
</evidence>
<dbReference type="KEGG" id="pbs:Plabr_4069"/>
<sequence length="95" mass="10495">MNHEAYFRREMAELAGSVTDSPQAVFEIAIVVLEYRRLKCLQKIVPAKEFLPEGKLASSLLVLAETGLALSICQTVSNFYRTVRTVGRPAGIVIV</sequence>
<protein>
    <submittedName>
        <fullName evidence="1">Uncharacterized protein</fullName>
    </submittedName>
</protein>
<gene>
    <name evidence="1" type="ordered locus">Plabr_4069</name>
</gene>
<name>F0SGP1_RUBBR</name>